<dbReference type="PANTHER" id="PTHR12172">
    <property type="entry name" value="CELL CYCLE CHECKPOINT PROTEIN RAD17"/>
    <property type="match status" value="1"/>
</dbReference>
<feature type="compositionally biased region" description="Pro residues" evidence="8">
    <location>
        <begin position="90"/>
        <end position="104"/>
    </location>
</feature>
<dbReference type="Gene3D" id="3.40.50.300">
    <property type="entry name" value="P-loop containing nucleotide triphosphate hydrolases"/>
    <property type="match status" value="1"/>
</dbReference>
<evidence type="ECO:0000256" key="2">
    <source>
        <dbReference type="ARBA" id="ARBA00006168"/>
    </source>
</evidence>
<gene>
    <name evidence="9" type="ORF">L201_004687</name>
</gene>
<evidence type="ECO:0000256" key="1">
    <source>
        <dbReference type="ARBA" id="ARBA00004123"/>
    </source>
</evidence>
<reference evidence="9 10" key="1">
    <citation type="submission" date="2024-01" db="EMBL/GenBank/DDBJ databases">
        <title>Comparative genomics of Cryptococcus and Kwoniella reveals pathogenesis evolution and contrasting modes of karyotype evolution via chromosome fusion or intercentromeric recombination.</title>
        <authorList>
            <person name="Coelho M.A."/>
            <person name="David-Palma M."/>
            <person name="Shea T."/>
            <person name="Bowers K."/>
            <person name="McGinley-Smith S."/>
            <person name="Mohammad A.W."/>
            <person name="Gnirke A."/>
            <person name="Yurkov A.M."/>
            <person name="Nowrousian M."/>
            <person name="Sun S."/>
            <person name="Cuomo C.A."/>
            <person name="Heitman J."/>
        </authorList>
    </citation>
    <scope>NUCLEOTIDE SEQUENCE [LARGE SCALE GENOMIC DNA]</scope>
    <source>
        <strain evidence="9 10">CBS 6074</strain>
    </source>
</reference>
<evidence type="ECO:0000256" key="4">
    <source>
        <dbReference type="ARBA" id="ARBA00022763"/>
    </source>
</evidence>
<dbReference type="InterPro" id="IPR004582">
    <property type="entry name" value="Checkpoint_prot_Rad17_Rad24"/>
</dbReference>
<feature type="compositionally biased region" description="Low complexity" evidence="8">
    <location>
        <begin position="1"/>
        <end position="32"/>
    </location>
</feature>
<dbReference type="GeneID" id="91095357"/>
<keyword evidence="7" id="KW-0131">Cell cycle</keyword>
<evidence type="ECO:0008006" key="11">
    <source>
        <dbReference type="Google" id="ProtNLM"/>
    </source>
</evidence>
<keyword evidence="3" id="KW-0547">Nucleotide-binding</keyword>
<evidence type="ECO:0000256" key="3">
    <source>
        <dbReference type="ARBA" id="ARBA00022741"/>
    </source>
</evidence>
<dbReference type="EMBL" id="CP144103">
    <property type="protein sequence ID" value="WWC89761.1"/>
    <property type="molecule type" value="Genomic_DNA"/>
</dbReference>
<dbReference type="GO" id="GO:0005524">
    <property type="term" value="F:ATP binding"/>
    <property type="evidence" value="ECO:0007669"/>
    <property type="project" value="UniProtKB-KW"/>
</dbReference>
<feature type="region of interest" description="Disordered" evidence="8">
    <location>
        <begin position="1"/>
        <end position="116"/>
    </location>
</feature>
<feature type="compositionally biased region" description="Basic and acidic residues" evidence="8">
    <location>
        <begin position="80"/>
        <end position="89"/>
    </location>
</feature>
<evidence type="ECO:0000256" key="5">
    <source>
        <dbReference type="ARBA" id="ARBA00022840"/>
    </source>
</evidence>
<name>A0AAX4JWJ0_9TREE</name>
<evidence type="ECO:0000256" key="8">
    <source>
        <dbReference type="SAM" id="MobiDB-lite"/>
    </source>
</evidence>
<dbReference type="GO" id="GO:0000077">
    <property type="term" value="P:DNA damage checkpoint signaling"/>
    <property type="evidence" value="ECO:0007669"/>
    <property type="project" value="TreeGrafter"/>
</dbReference>
<dbReference type="Pfam" id="PF03215">
    <property type="entry name" value="Rad17"/>
    <property type="match status" value="1"/>
</dbReference>
<sequence>MAPSSKSSKKSSSSSSKNSSSTSNAKSTFSSAPARKMSSMSSFQPTLKFKPTPKPSSNSSPSSSHSSSSSSSSKPSTLTRRKDEEDRKLMPPPPSGIKPKPPISPHKATNNDIKGKKKEVIVIDDDGGDESHYAPPDDRAQMWTELYAPISEAELAPGKARIQKVKNWLHESLYGYSSEVIAPPRSMNIDKIRKYKRILFLSGPAGTGKTTTVRLLCQTLGVEIMEWGESVEEWSLGGGIDRESSMSKFTSFISRHAYPSLSMSSQNTSSHSTNNKPRIILLTALPNLSHIPTRESFHSSLLTFCQTFTSLSCPMVIVHSDAGSGGRAEESWMERDRGGREGSLEVLGRDVRDGPWCQEIDFLPLAPTFLNKALLRVLQNAIPRAVDRPSQATVQLIALSSNGDLRSAINSLQLLCGGKKEIKGKKRKSKDTDDENAGESKKRGKGSRGGKGAKLEVSRDLRAVLDAVTRKEQSLNLFHALGKVFYNKRLGDPNMDDEDEELLDRIRKLPPDDPLPAHLQEFSRRKSLVQIEPFIPTVPVDASSFALWLHQSFPNYCKEVEEVSAGLDELCTADIMRTDDDIWQSSTQAISYALHLSVRGLLMSLPSPVPRKSQKVTKPQFFQSYRLERDNSSALDHVAGYLTKKGVVNSNAFADGGGLTQVSEELGVWGGMINKRVLAGEMVPMMVKIQGLSSNSLLPYSAQTLCLPPYSPYSTSRNNVELTAKDEPDADEEYEANAAGDDGLGTMPDPQNWDDDSTQKDEEEEEDNYLIDDDINDWD</sequence>
<evidence type="ECO:0000313" key="9">
    <source>
        <dbReference type="EMBL" id="WWC89761.1"/>
    </source>
</evidence>
<evidence type="ECO:0000256" key="7">
    <source>
        <dbReference type="ARBA" id="ARBA00023306"/>
    </source>
</evidence>
<evidence type="ECO:0000256" key="6">
    <source>
        <dbReference type="ARBA" id="ARBA00023242"/>
    </source>
</evidence>
<dbReference type="PANTHER" id="PTHR12172:SF0">
    <property type="entry name" value="CELL CYCLE CHECKPOINT PROTEIN RAD17"/>
    <property type="match status" value="1"/>
</dbReference>
<dbReference type="RefSeq" id="XP_066076524.1">
    <property type="nucleotide sequence ID" value="XM_066220427.1"/>
</dbReference>
<dbReference type="GO" id="GO:0006281">
    <property type="term" value="P:DNA repair"/>
    <property type="evidence" value="ECO:0007669"/>
    <property type="project" value="InterPro"/>
</dbReference>
<proteinExistence type="inferred from homology"/>
<dbReference type="InterPro" id="IPR027417">
    <property type="entry name" value="P-loop_NTPase"/>
</dbReference>
<feature type="compositionally biased region" description="Acidic residues" evidence="8">
    <location>
        <begin position="752"/>
        <end position="779"/>
    </location>
</feature>
<dbReference type="Proteomes" id="UP001355207">
    <property type="component" value="Chromosome 6"/>
</dbReference>
<organism evidence="9 10">
    <name type="scientific">Kwoniella dendrophila CBS 6074</name>
    <dbReference type="NCBI Taxonomy" id="1295534"/>
    <lineage>
        <taxon>Eukaryota</taxon>
        <taxon>Fungi</taxon>
        <taxon>Dikarya</taxon>
        <taxon>Basidiomycota</taxon>
        <taxon>Agaricomycotina</taxon>
        <taxon>Tremellomycetes</taxon>
        <taxon>Tremellales</taxon>
        <taxon>Cryptococcaceae</taxon>
        <taxon>Kwoniella</taxon>
    </lineage>
</organism>
<feature type="compositionally biased region" description="Low complexity" evidence="8">
    <location>
        <begin position="55"/>
        <end position="76"/>
    </location>
</feature>
<dbReference type="GO" id="GO:0003682">
    <property type="term" value="F:chromatin binding"/>
    <property type="evidence" value="ECO:0007669"/>
    <property type="project" value="TreeGrafter"/>
</dbReference>
<feature type="region of interest" description="Disordered" evidence="8">
    <location>
        <begin position="423"/>
        <end position="454"/>
    </location>
</feature>
<feature type="region of interest" description="Disordered" evidence="8">
    <location>
        <begin position="724"/>
        <end position="779"/>
    </location>
</feature>
<keyword evidence="5" id="KW-0067">ATP-binding</keyword>
<dbReference type="GO" id="GO:0005634">
    <property type="term" value="C:nucleus"/>
    <property type="evidence" value="ECO:0007669"/>
    <property type="project" value="UniProtKB-SubCell"/>
</dbReference>
<dbReference type="GO" id="GO:0033314">
    <property type="term" value="P:mitotic DNA replication checkpoint signaling"/>
    <property type="evidence" value="ECO:0007669"/>
    <property type="project" value="TreeGrafter"/>
</dbReference>
<protein>
    <recommendedName>
        <fullName evidence="11">Cell cycle checkpoint protein</fullName>
    </recommendedName>
</protein>
<evidence type="ECO:0000313" key="10">
    <source>
        <dbReference type="Proteomes" id="UP001355207"/>
    </source>
</evidence>
<keyword evidence="6" id="KW-0539">Nucleus</keyword>
<accession>A0AAX4JWJ0</accession>
<dbReference type="AlphaFoldDB" id="A0AAX4JWJ0"/>
<comment type="similarity">
    <text evidence="2">Belongs to the rad17/RAD24 family.</text>
</comment>
<keyword evidence="10" id="KW-1185">Reference proteome</keyword>
<comment type="subcellular location">
    <subcellularLocation>
        <location evidence="1">Nucleus</location>
    </subcellularLocation>
</comment>
<dbReference type="SUPFAM" id="SSF52540">
    <property type="entry name" value="P-loop containing nucleoside triphosphate hydrolases"/>
    <property type="match status" value="1"/>
</dbReference>
<keyword evidence="4" id="KW-0227">DNA damage</keyword>
<dbReference type="GO" id="GO:0003689">
    <property type="term" value="F:DNA clamp loader activity"/>
    <property type="evidence" value="ECO:0007669"/>
    <property type="project" value="TreeGrafter"/>
</dbReference>